<dbReference type="InterPro" id="IPR010982">
    <property type="entry name" value="Lambda_DNA-bd_dom_sf"/>
</dbReference>
<dbReference type="InterPro" id="IPR001387">
    <property type="entry name" value="Cro/C1-type_HTH"/>
</dbReference>
<name>A0ABV5S163_9ACTN</name>
<comment type="caution">
    <text evidence="3">The sequence shown here is derived from an EMBL/GenBank/DDBJ whole genome shotgun (WGS) entry which is preliminary data.</text>
</comment>
<dbReference type="SUPFAM" id="SSF47413">
    <property type="entry name" value="lambda repressor-like DNA-binding domains"/>
    <property type="match status" value="1"/>
</dbReference>
<evidence type="ECO:0000259" key="2">
    <source>
        <dbReference type="PROSITE" id="PS50943"/>
    </source>
</evidence>
<dbReference type="EMBL" id="JBHMBW010000012">
    <property type="protein sequence ID" value="MFB9624528.1"/>
    <property type="molecule type" value="Genomic_DNA"/>
</dbReference>
<dbReference type="PROSITE" id="PS50943">
    <property type="entry name" value="HTH_CROC1"/>
    <property type="match status" value="1"/>
</dbReference>
<reference evidence="3 4" key="1">
    <citation type="submission" date="2024-09" db="EMBL/GenBank/DDBJ databases">
        <authorList>
            <person name="Sun Q."/>
            <person name="Mori K."/>
        </authorList>
    </citation>
    <scope>NUCLEOTIDE SEQUENCE [LARGE SCALE GENOMIC DNA]</scope>
    <source>
        <strain evidence="3 4">JCM 3143</strain>
    </source>
</reference>
<gene>
    <name evidence="3" type="ORF">ACFFSA_15695</name>
</gene>
<evidence type="ECO:0000313" key="3">
    <source>
        <dbReference type="EMBL" id="MFB9624528.1"/>
    </source>
</evidence>
<dbReference type="Gene3D" id="1.10.260.40">
    <property type="entry name" value="lambda repressor-like DNA-binding domains"/>
    <property type="match status" value="1"/>
</dbReference>
<protein>
    <submittedName>
        <fullName evidence="3">Helix-turn-helix domain-containing protein</fullName>
    </submittedName>
</protein>
<keyword evidence="1" id="KW-0175">Coiled coil</keyword>
<dbReference type="RefSeq" id="WP_344985438.1">
    <property type="nucleotide sequence ID" value="NZ_BAAAXV010000001.1"/>
</dbReference>
<dbReference type="SMART" id="SM00530">
    <property type="entry name" value="HTH_XRE"/>
    <property type="match status" value="1"/>
</dbReference>
<sequence>MGDDDRRVGPARPFYERVNHERIRRGWTQLKLAEQSGVDRATIHRMRSAKPQPDTVFALAETLGIDRDEALRLAGLVPGGAGGALPALAEDPEVDELLAKLPARRRAILERFRDSERERVRRLREQAEAEAAEAGRRFKELVRIEIEESE</sequence>
<dbReference type="Pfam" id="PF01381">
    <property type="entry name" value="HTH_3"/>
    <property type="match status" value="1"/>
</dbReference>
<dbReference type="CDD" id="cd00093">
    <property type="entry name" value="HTH_XRE"/>
    <property type="match status" value="1"/>
</dbReference>
<accession>A0ABV5S163</accession>
<dbReference type="Proteomes" id="UP001589532">
    <property type="component" value="Unassembled WGS sequence"/>
</dbReference>
<feature type="domain" description="HTH cro/C1-type" evidence="2">
    <location>
        <begin position="18"/>
        <end position="70"/>
    </location>
</feature>
<proteinExistence type="predicted"/>
<evidence type="ECO:0000313" key="4">
    <source>
        <dbReference type="Proteomes" id="UP001589532"/>
    </source>
</evidence>
<keyword evidence="4" id="KW-1185">Reference proteome</keyword>
<evidence type="ECO:0000256" key="1">
    <source>
        <dbReference type="SAM" id="Coils"/>
    </source>
</evidence>
<feature type="coiled-coil region" evidence="1">
    <location>
        <begin position="113"/>
        <end position="144"/>
    </location>
</feature>
<organism evidence="3 4">
    <name type="scientific">Nonomuraea helvata</name>
    <dbReference type="NCBI Taxonomy" id="37484"/>
    <lineage>
        <taxon>Bacteria</taxon>
        <taxon>Bacillati</taxon>
        <taxon>Actinomycetota</taxon>
        <taxon>Actinomycetes</taxon>
        <taxon>Streptosporangiales</taxon>
        <taxon>Streptosporangiaceae</taxon>
        <taxon>Nonomuraea</taxon>
    </lineage>
</organism>